<dbReference type="InterPro" id="IPR002156">
    <property type="entry name" value="RNaseH_domain"/>
</dbReference>
<keyword evidence="15" id="KW-1185">Reference proteome</keyword>
<name>A0A3M0JRN5_HIRRU</name>
<dbReference type="Pfam" id="PF06817">
    <property type="entry name" value="RVT_thumb"/>
    <property type="match status" value="1"/>
</dbReference>
<evidence type="ECO:0000313" key="14">
    <source>
        <dbReference type="EMBL" id="RMC03489.1"/>
    </source>
</evidence>
<dbReference type="SUPFAM" id="SSF53098">
    <property type="entry name" value="Ribonuclease H-like"/>
    <property type="match status" value="1"/>
</dbReference>
<evidence type="ECO:0000256" key="1">
    <source>
        <dbReference type="ARBA" id="ARBA00022679"/>
    </source>
</evidence>
<dbReference type="GO" id="GO:0008270">
    <property type="term" value="F:zinc ion binding"/>
    <property type="evidence" value="ECO:0007669"/>
    <property type="project" value="UniProtKB-KW"/>
</dbReference>
<dbReference type="SUPFAM" id="SSF56672">
    <property type="entry name" value="DNA/RNA polymerases"/>
    <property type="match status" value="1"/>
</dbReference>
<dbReference type="SUPFAM" id="SSF46919">
    <property type="entry name" value="N-terminal Zn binding domain of HIV integrase"/>
    <property type="match status" value="1"/>
</dbReference>
<dbReference type="PANTHER" id="PTHR41694:SF3">
    <property type="entry name" value="RNA-DIRECTED DNA POLYMERASE-RELATED"/>
    <property type="match status" value="1"/>
</dbReference>
<evidence type="ECO:0000256" key="7">
    <source>
        <dbReference type="ARBA" id="ARBA00022918"/>
    </source>
</evidence>
<keyword evidence="3" id="KW-0540">Nuclease</keyword>
<keyword evidence="6" id="KW-0378">Hydrolase</keyword>
<dbReference type="Pfam" id="PF19317">
    <property type="entry name" value="Gag_p24_C"/>
    <property type="match status" value="1"/>
</dbReference>
<dbReference type="PROSITE" id="PS50876">
    <property type="entry name" value="ZF_INTEGRASE"/>
    <property type="match status" value="1"/>
</dbReference>
<evidence type="ECO:0000256" key="9">
    <source>
        <dbReference type="PROSITE-ProRule" id="PRU00450"/>
    </source>
</evidence>
<accession>A0A3M0JRN5</accession>
<keyword evidence="9" id="KW-0863">Zinc-finger</keyword>
<dbReference type="InterPro" id="IPR045345">
    <property type="entry name" value="Gag_p24_C"/>
</dbReference>
<feature type="coiled-coil region" evidence="10">
    <location>
        <begin position="828"/>
        <end position="867"/>
    </location>
</feature>
<dbReference type="GO" id="GO:0003677">
    <property type="term" value="F:DNA binding"/>
    <property type="evidence" value="ECO:0007669"/>
    <property type="project" value="UniProtKB-KW"/>
</dbReference>
<sequence>MVPKATGVAPRRRLEEPDVEHVAEELHTEHLCGDGEWVSAIKQAQEIPLAVLERIKVAASKAFYSIQPDGPFQPYSKIKQLPSEPFVTFVERLTRAIELQVKNEGAQEQVLEEMALANANEQCKAAILSLPMELAPTLDDVLQQKSPDVTLSDHEVTIPDLTTECLQEPFRLQLTESLHLSNTDWHLGSLDLQVPGSWQNIGMRAAVGEAIILHYRDDVLVCAPNDDLLSHTLDLTVDSLVDAGFKLQEEKIQRMLPWKYLGLEIGKRTIVPQKLAVKNNIRTSADVQQLCGSLNWVRPWLGLATENLDPLFNLLKGVEELSSPRPLTQEARAALEKVQDCMATRQANRCKSDLPFKFIILVKLPHLHGVIFQWERVEKSKKDKDCRDPLLIIEWVFLSHHQSKRMTRPQELVAEFIRKARTWIRELAGCDFECIHIPIEPTHKLFREQIHFKLSLKSVQSRRPLKALTIFTDASGASQKSVITWKDPQTQQWWEKDIVKVEGSPQVAELAAVFRAFEKFPDPFNLVTDLAYVAGVVSRVEQAVLSEVSNTALFNLLSKLVNLISHREQQFYVMHIRSHTDLPGFIAEGNRRADALAGPVEMAPLPNIFEQVKISHQLFHQNAPDLARQFHLTREQTRAIVATRPSCQQHALPALSAGVPALSAGANPKGLNRCEVWQTDVTHIMSFCRQRIDLTIHSTFLYFLFSFTVLCFSFMLHSIFNLTQSTCDQTELTKSVPITVSNQKYMNFLHKKSISNRDEIKHQTNNRVTDGSEVDEDTDMQTCIMHNEGQEAAADVSGEVSPEQHPEDSEKCKDTDISREGLKTKIIAEAGKENCDEKEENISQSENEKVNEKCKEEERKQEIFKQSNVDEEECVEEPDTDKIICSQSDSGEPPNQVNDCEAEKINMNNEMNQHTAENKQENDQSCIEGVKTTPEFCEMPKTSGIELNDQYRREQEVLKENLRLSSENIELRFQLEQANKDLPRLKDQVDDLKEMCELLKKEKAEAERKWGSIRGAGRSGKTVPELEKTIGLMKKVVERVQRENEELKKAPDVVSNEKLLGLEQENEKLKSEMEKMKLDLEGQLSVRYETKTKGMEKLITENERLRKELKKEADSGEKLRIEKNNLEILNEKLNVQLEGTLKKLNLAESQLDGADSRSWKSIVTRMQETKLKKMETDIAKKTQSIANLKRLLQEATEREHNADKNLQDLKEQIEHLKHHPESAGTEQNIIEELQFLRLTNNQLEKEKAELMHQMEDYKHERHTSTSESPAAGQNETSEKDKIDRLMTEMADLQSQLEVSELEKQQLKEETKELRRELETYSPSFFEELEDLKYNYKEEVKKNIILEERLKQLYEEFGIQDSNTSVD</sequence>
<evidence type="ECO:0000256" key="3">
    <source>
        <dbReference type="ARBA" id="ARBA00022722"/>
    </source>
</evidence>
<keyword evidence="9" id="KW-0862">Zinc</keyword>
<feature type="region of interest" description="Disordered" evidence="11">
    <location>
        <begin position="1257"/>
        <end position="1279"/>
    </location>
</feature>
<evidence type="ECO:0000256" key="11">
    <source>
        <dbReference type="SAM" id="MobiDB-lite"/>
    </source>
</evidence>
<keyword evidence="4" id="KW-0479">Metal-binding</keyword>
<dbReference type="PANTHER" id="PTHR41694">
    <property type="entry name" value="ENDOGENOUS RETROVIRUS GROUP K MEMBER POL PROTEIN"/>
    <property type="match status" value="1"/>
</dbReference>
<dbReference type="Gene3D" id="1.10.1200.30">
    <property type="match status" value="1"/>
</dbReference>
<keyword evidence="1" id="KW-0808">Transferase</keyword>
<dbReference type="InterPro" id="IPR017856">
    <property type="entry name" value="Integrase-like_N"/>
</dbReference>
<feature type="coiled-coil region" evidence="10">
    <location>
        <begin position="897"/>
        <end position="924"/>
    </location>
</feature>
<dbReference type="Proteomes" id="UP000269221">
    <property type="component" value="Unassembled WGS sequence"/>
</dbReference>
<dbReference type="GO" id="GO:0003964">
    <property type="term" value="F:RNA-directed DNA polymerase activity"/>
    <property type="evidence" value="ECO:0007669"/>
    <property type="project" value="UniProtKB-KW"/>
</dbReference>
<feature type="compositionally biased region" description="Polar residues" evidence="11">
    <location>
        <begin position="1265"/>
        <end position="1275"/>
    </location>
</feature>
<evidence type="ECO:0000256" key="4">
    <source>
        <dbReference type="ARBA" id="ARBA00022723"/>
    </source>
</evidence>
<dbReference type="PROSITE" id="PS50879">
    <property type="entry name" value="RNASE_H_1"/>
    <property type="match status" value="1"/>
</dbReference>
<dbReference type="InterPro" id="IPR036397">
    <property type="entry name" value="RNaseH_sf"/>
</dbReference>
<evidence type="ECO:0008006" key="16">
    <source>
        <dbReference type="Google" id="ProtNLM"/>
    </source>
</evidence>
<dbReference type="EMBL" id="QRBI01000131">
    <property type="protein sequence ID" value="RMC03489.1"/>
    <property type="molecule type" value="Genomic_DNA"/>
</dbReference>
<keyword evidence="8" id="KW-0238">DNA-binding</keyword>
<dbReference type="Gene3D" id="3.30.420.10">
    <property type="entry name" value="Ribonuclease H-like superfamily/Ribonuclease H"/>
    <property type="match status" value="1"/>
</dbReference>
<dbReference type="SUPFAM" id="SSF47353">
    <property type="entry name" value="Retrovirus capsid dimerization domain-like"/>
    <property type="match status" value="1"/>
</dbReference>
<evidence type="ECO:0000256" key="8">
    <source>
        <dbReference type="ARBA" id="ARBA00023125"/>
    </source>
</evidence>
<evidence type="ECO:0000259" key="13">
    <source>
        <dbReference type="PROSITE" id="PS50879"/>
    </source>
</evidence>
<gene>
    <name evidence="14" type="ORF">DUI87_20688</name>
</gene>
<evidence type="ECO:0000259" key="12">
    <source>
        <dbReference type="PROSITE" id="PS50876"/>
    </source>
</evidence>
<keyword evidence="5" id="KW-0255">Endonuclease</keyword>
<dbReference type="InterPro" id="IPR003308">
    <property type="entry name" value="Integrase_Zn-bd_dom_N"/>
</dbReference>
<proteinExistence type="predicted"/>
<dbReference type="GO" id="GO:0004523">
    <property type="term" value="F:RNA-DNA hybrid ribonuclease activity"/>
    <property type="evidence" value="ECO:0007669"/>
    <property type="project" value="InterPro"/>
</dbReference>
<keyword evidence="10" id="KW-0175">Coiled coil</keyword>
<dbReference type="STRING" id="333673.A0A3M0JRN5"/>
<organism evidence="14 15">
    <name type="scientific">Hirundo rustica rustica</name>
    <dbReference type="NCBI Taxonomy" id="333673"/>
    <lineage>
        <taxon>Eukaryota</taxon>
        <taxon>Metazoa</taxon>
        <taxon>Chordata</taxon>
        <taxon>Craniata</taxon>
        <taxon>Vertebrata</taxon>
        <taxon>Euteleostomi</taxon>
        <taxon>Archelosauria</taxon>
        <taxon>Archosauria</taxon>
        <taxon>Dinosauria</taxon>
        <taxon>Saurischia</taxon>
        <taxon>Theropoda</taxon>
        <taxon>Coelurosauria</taxon>
        <taxon>Aves</taxon>
        <taxon>Neognathae</taxon>
        <taxon>Neoaves</taxon>
        <taxon>Telluraves</taxon>
        <taxon>Australaves</taxon>
        <taxon>Passeriformes</taxon>
        <taxon>Sylvioidea</taxon>
        <taxon>Hirundinidae</taxon>
        <taxon>Hirundo</taxon>
    </lineage>
</organism>
<dbReference type="Gene3D" id="1.10.10.200">
    <property type="match status" value="1"/>
</dbReference>
<feature type="domain" description="RNase H type-1" evidence="13">
    <location>
        <begin position="464"/>
        <end position="602"/>
    </location>
</feature>
<reference evidence="14 15" key="1">
    <citation type="submission" date="2018-07" db="EMBL/GenBank/DDBJ databases">
        <title>A high quality draft genome assembly of the barn swallow (H. rustica rustica).</title>
        <authorList>
            <person name="Formenti G."/>
            <person name="Chiara M."/>
            <person name="Poveda L."/>
            <person name="Francoijs K.-J."/>
            <person name="Bonisoli-Alquati A."/>
            <person name="Canova L."/>
            <person name="Gianfranceschi L."/>
            <person name="Horner D.S."/>
            <person name="Saino N."/>
        </authorList>
    </citation>
    <scope>NUCLEOTIDE SEQUENCE [LARGE SCALE GENOMIC DNA]</scope>
    <source>
        <strain evidence="14">Chelidonia</strain>
        <tissue evidence="14">Blood</tissue>
    </source>
</reference>
<evidence type="ECO:0000313" key="15">
    <source>
        <dbReference type="Proteomes" id="UP000269221"/>
    </source>
</evidence>
<dbReference type="InterPro" id="IPR012337">
    <property type="entry name" value="RNaseH-like_sf"/>
</dbReference>
<dbReference type="Pfam" id="PF02022">
    <property type="entry name" value="Integrase_Zn"/>
    <property type="match status" value="1"/>
</dbReference>
<protein>
    <recommendedName>
        <fullName evidence="16">RNase H type-1 domain-containing protein</fullName>
    </recommendedName>
</protein>
<keyword evidence="2" id="KW-0548">Nucleotidyltransferase</keyword>
<dbReference type="InterPro" id="IPR043128">
    <property type="entry name" value="Rev_trsase/Diguanyl_cyclase"/>
</dbReference>
<evidence type="ECO:0000256" key="2">
    <source>
        <dbReference type="ARBA" id="ARBA00022695"/>
    </source>
</evidence>
<dbReference type="InterPro" id="IPR043502">
    <property type="entry name" value="DNA/RNA_pol_sf"/>
</dbReference>
<comment type="caution">
    <text evidence="14">The sequence shown here is derived from an EMBL/GenBank/DDBJ whole genome shotgun (WGS) entry which is preliminary data.</text>
</comment>
<dbReference type="InterPro" id="IPR010661">
    <property type="entry name" value="RVT_thumb"/>
</dbReference>
<dbReference type="InterPro" id="IPR008916">
    <property type="entry name" value="Retrov_capsid_C"/>
</dbReference>
<dbReference type="GO" id="GO:0035613">
    <property type="term" value="F:RNA stem-loop binding"/>
    <property type="evidence" value="ECO:0007669"/>
    <property type="project" value="TreeGrafter"/>
</dbReference>
<evidence type="ECO:0000256" key="6">
    <source>
        <dbReference type="ARBA" id="ARBA00022801"/>
    </source>
</evidence>
<dbReference type="Gene3D" id="3.30.70.270">
    <property type="match status" value="1"/>
</dbReference>
<evidence type="ECO:0000256" key="10">
    <source>
        <dbReference type="SAM" id="Coils"/>
    </source>
</evidence>
<dbReference type="OrthoDB" id="9395371at2759"/>
<keyword evidence="7" id="KW-0695">RNA-directed DNA polymerase</keyword>
<evidence type="ECO:0000256" key="5">
    <source>
        <dbReference type="ARBA" id="ARBA00022759"/>
    </source>
</evidence>
<feature type="domain" description="Integrase-type" evidence="12">
    <location>
        <begin position="607"/>
        <end position="648"/>
    </location>
</feature>